<dbReference type="EnsemblMetazoa" id="SMAR008396-RA">
    <property type="protein sequence ID" value="SMAR008396-PA"/>
    <property type="gene ID" value="SMAR008396"/>
</dbReference>
<dbReference type="AlphaFoldDB" id="T1J465"/>
<feature type="transmembrane region" description="Helical" evidence="1">
    <location>
        <begin position="144"/>
        <end position="166"/>
    </location>
</feature>
<keyword evidence="1" id="KW-1133">Transmembrane helix</keyword>
<organism evidence="2 3">
    <name type="scientific">Strigamia maritima</name>
    <name type="common">European centipede</name>
    <name type="synonym">Geophilus maritimus</name>
    <dbReference type="NCBI Taxonomy" id="126957"/>
    <lineage>
        <taxon>Eukaryota</taxon>
        <taxon>Metazoa</taxon>
        <taxon>Ecdysozoa</taxon>
        <taxon>Arthropoda</taxon>
        <taxon>Myriapoda</taxon>
        <taxon>Chilopoda</taxon>
        <taxon>Pleurostigmophora</taxon>
        <taxon>Geophilomorpha</taxon>
        <taxon>Linotaeniidae</taxon>
        <taxon>Strigamia</taxon>
    </lineage>
</organism>
<dbReference type="Proteomes" id="UP000014500">
    <property type="component" value="Unassembled WGS sequence"/>
</dbReference>
<dbReference type="PhylomeDB" id="T1J465"/>
<feature type="transmembrane region" description="Helical" evidence="1">
    <location>
        <begin position="172"/>
        <end position="197"/>
    </location>
</feature>
<proteinExistence type="predicted"/>
<protein>
    <recommendedName>
        <fullName evidence="4">G-protein coupled receptors family 2 profile 2 domain-containing protein</fullName>
    </recommendedName>
</protein>
<feature type="transmembrane region" description="Helical" evidence="1">
    <location>
        <begin position="218"/>
        <end position="238"/>
    </location>
</feature>
<keyword evidence="1" id="KW-0472">Membrane</keyword>
<name>T1J465_STRMM</name>
<feature type="transmembrane region" description="Helical" evidence="1">
    <location>
        <begin position="103"/>
        <end position="123"/>
    </location>
</feature>
<feature type="transmembrane region" description="Helical" evidence="1">
    <location>
        <begin position="260"/>
        <end position="283"/>
    </location>
</feature>
<dbReference type="EMBL" id="AFFK01021381">
    <property type="status" value="NOT_ANNOTATED_CDS"/>
    <property type="molecule type" value="Genomic_DNA"/>
</dbReference>
<reference evidence="2" key="2">
    <citation type="submission" date="2015-02" db="UniProtKB">
        <authorList>
            <consortium name="EnsemblMetazoa"/>
        </authorList>
    </citation>
    <scope>IDENTIFICATION</scope>
</reference>
<dbReference type="Gene3D" id="1.20.1070.10">
    <property type="entry name" value="Rhodopsin 7-helix transmembrane proteins"/>
    <property type="match status" value="1"/>
</dbReference>
<evidence type="ECO:0000313" key="2">
    <source>
        <dbReference type="EnsemblMetazoa" id="SMAR008396-PA"/>
    </source>
</evidence>
<evidence type="ECO:0000313" key="3">
    <source>
        <dbReference type="Proteomes" id="UP000014500"/>
    </source>
</evidence>
<sequence>MNETVYSEECIFYANGSTEFRNFITNIVEEVNDKKFCVPFTKSFLSCWRWKFSSKEFFYNATNGNLTYNLNGTVYELGNYNKSSADQTVVLCIPSSLYPEYFYFDYIFVIICVFSILCLIAAFHLHLKSSRNSKIRHYDVKPMLCHMVCVCINYITDIVYVTMFSINTTAEWEIFLFALGFGSIHATLTWLNVLTFDMWNQFRPKNEMIQIEHTTKGFLCRCLYAFSLPALLMIFMNVPKILMSSVNSVHVDPIGMENDWLTQVFGLGAGAVFNCINLLFSILTMINVRKARKSIGTINCSQSNKSLQFAIWNEYFDCIWICIYLWNGFTCFT</sequence>
<keyword evidence="1" id="KW-0812">Transmembrane</keyword>
<keyword evidence="3" id="KW-1185">Reference proteome</keyword>
<evidence type="ECO:0008006" key="4">
    <source>
        <dbReference type="Google" id="ProtNLM"/>
    </source>
</evidence>
<dbReference type="HOGENOM" id="CLU_827213_0_0_1"/>
<evidence type="ECO:0000256" key="1">
    <source>
        <dbReference type="SAM" id="Phobius"/>
    </source>
</evidence>
<accession>T1J465</accession>
<reference evidence="3" key="1">
    <citation type="submission" date="2011-05" db="EMBL/GenBank/DDBJ databases">
        <authorList>
            <person name="Richards S.R."/>
            <person name="Qu J."/>
            <person name="Jiang H."/>
            <person name="Jhangiani S.N."/>
            <person name="Agravi P."/>
            <person name="Goodspeed R."/>
            <person name="Gross S."/>
            <person name="Mandapat C."/>
            <person name="Jackson L."/>
            <person name="Mathew T."/>
            <person name="Pu L."/>
            <person name="Thornton R."/>
            <person name="Saada N."/>
            <person name="Wilczek-Boney K.B."/>
            <person name="Lee S."/>
            <person name="Kovar C."/>
            <person name="Wu Y."/>
            <person name="Scherer S.E."/>
            <person name="Worley K.C."/>
            <person name="Muzny D.M."/>
            <person name="Gibbs R."/>
        </authorList>
    </citation>
    <scope>NUCLEOTIDE SEQUENCE</scope>
    <source>
        <strain evidence="3">Brora</strain>
    </source>
</reference>